<name>A0A6J4UKV3_9BACT</name>
<proteinExistence type="predicted"/>
<reference evidence="2" key="1">
    <citation type="submission" date="2020-02" db="EMBL/GenBank/DDBJ databases">
        <authorList>
            <person name="Meier V. D."/>
        </authorList>
    </citation>
    <scope>NUCLEOTIDE SEQUENCE</scope>
    <source>
        <strain evidence="2">AVDCRST_MAG43</strain>
    </source>
</reference>
<dbReference type="AlphaFoldDB" id="A0A6J4UKV3"/>
<dbReference type="EMBL" id="CADCWI010000063">
    <property type="protein sequence ID" value="CAA9553326.1"/>
    <property type="molecule type" value="Genomic_DNA"/>
</dbReference>
<organism evidence="2">
    <name type="scientific">uncultured Thermomicrobiales bacterium</name>
    <dbReference type="NCBI Taxonomy" id="1645740"/>
    <lineage>
        <taxon>Bacteria</taxon>
        <taxon>Pseudomonadati</taxon>
        <taxon>Thermomicrobiota</taxon>
        <taxon>Thermomicrobia</taxon>
        <taxon>Thermomicrobiales</taxon>
        <taxon>environmental samples</taxon>
    </lineage>
</organism>
<protein>
    <submittedName>
        <fullName evidence="2">Uncharacterized protein</fullName>
    </submittedName>
</protein>
<accession>A0A6J4UKV3</accession>
<sequence length="116" mass="11942">MSTSKNAPSAPVASPDKRTDELWADVERASPSSLIAGLPHISSRHPLIAILAGGSRITLADDRSIAMFELTHGTPGGVTPTPIWRTGIEGTVSALIGYRAGGSSQPSNAKDITVPG</sequence>
<gene>
    <name evidence="2" type="ORF">AVDCRST_MAG43-1240</name>
</gene>
<evidence type="ECO:0000256" key="1">
    <source>
        <dbReference type="SAM" id="MobiDB-lite"/>
    </source>
</evidence>
<evidence type="ECO:0000313" key="2">
    <source>
        <dbReference type="EMBL" id="CAA9553326.1"/>
    </source>
</evidence>
<feature type="region of interest" description="Disordered" evidence="1">
    <location>
        <begin position="1"/>
        <end position="20"/>
    </location>
</feature>